<reference evidence="1" key="1">
    <citation type="submission" date="2016-10" db="EMBL/GenBank/DDBJ databases">
        <authorList>
            <person name="de Groot N.N."/>
        </authorList>
    </citation>
    <scope>NUCLEOTIDE SEQUENCE</scope>
</reference>
<dbReference type="AlphaFoldDB" id="A0A1W1EET6"/>
<proteinExistence type="predicted"/>
<evidence type="ECO:0000313" key="1">
    <source>
        <dbReference type="EMBL" id="SFZ98531.1"/>
    </source>
</evidence>
<protein>
    <submittedName>
        <fullName evidence="1">Uncharacterized protein</fullName>
    </submittedName>
</protein>
<accession>A0A1W1EET6</accession>
<sequence length="173" mass="19715">MIKKILLGALISSVTLFALPNDELHLEMLSKSAHKKAVVLKTMNLKGDVKEKFGKLYDEYQKKILKTSLQKLDLITNYTINYKQMTNETSDGIIIKSISIAESEIALKKEYILKFRQFLSSAELLRYMQIENRFQHLREEKVLRMVPLAIAPSPSADMAIVTTPKKADINTAK</sequence>
<organism evidence="1">
    <name type="scientific">hydrothermal vent metagenome</name>
    <dbReference type="NCBI Taxonomy" id="652676"/>
    <lineage>
        <taxon>unclassified sequences</taxon>
        <taxon>metagenomes</taxon>
        <taxon>ecological metagenomes</taxon>
    </lineage>
</organism>
<gene>
    <name evidence="1" type="ORF">MNB_SV-5-1514</name>
</gene>
<name>A0A1W1EET6_9ZZZZ</name>
<dbReference type="EMBL" id="FPKX01000055">
    <property type="protein sequence ID" value="SFZ98531.1"/>
    <property type="molecule type" value="Genomic_DNA"/>
</dbReference>